<comment type="cofactor">
    <cofactor evidence="2">
        <name>Ca(2+)</name>
        <dbReference type="ChEBI" id="CHEBI:29108"/>
    </cofactor>
</comment>
<dbReference type="GO" id="GO:0046872">
    <property type="term" value="F:metal ion binding"/>
    <property type="evidence" value="ECO:0007669"/>
    <property type="project" value="UniProtKB-KW"/>
</dbReference>
<dbReference type="SUPFAM" id="SSF51126">
    <property type="entry name" value="Pectin lyase-like"/>
    <property type="match status" value="1"/>
</dbReference>
<name>A0A139ISH3_9PEZI</name>
<keyword evidence="10 11" id="KW-0456">Lyase</keyword>
<evidence type="ECO:0000256" key="9">
    <source>
        <dbReference type="ARBA" id="ARBA00022837"/>
    </source>
</evidence>
<protein>
    <recommendedName>
        <fullName evidence="5">pectate lyase</fullName>
        <ecNumber evidence="5">4.2.2.2</ecNumber>
    </recommendedName>
</protein>
<accession>A0A139ISH3</accession>
<sequence length="412" mass="43449">MCLLCAIWPNSAIASWLLTYNFIYTDTLRRSRMVYKHAPLGYLPLMRELRNAVAEPASPGSILKAVDALVGLSQATRPFRSSPQSLVPITFSPNMHFTSCLALAAIASVASAIPATMVARADDGPIGYAAQNGGTTGGAGGTTTTVSALSAFTEAVTADGASVIFVKGTISGDVQTKVASDKSILGIDSSSRLEGVSLYIKDVSNVIVRNLAISKVLADTGDAVGIQKSTNVWIDHMDLSSDRDHDKDYYDGLCDITHAADFVTISNTYFHDHWKAALVGHSDSNGGEDTGYLHVTFANNYWKNVNSRAPSIRFGTAHIFNSYYDTLDTGVNTRMGAEVLVESTAFTGCKDPIESVDSKTTGTAAVNDVDLGEGTNTAPEGSLTVNYDYTLLGSASVKSAVVGVAGNTLTLG</sequence>
<evidence type="ECO:0000256" key="8">
    <source>
        <dbReference type="ARBA" id="ARBA00022729"/>
    </source>
</evidence>
<organism evidence="13 14">
    <name type="scientific">Pseudocercospora musae</name>
    <dbReference type="NCBI Taxonomy" id="113226"/>
    <lineage>
        <taxon>Eukaryota</taxon>
        <taxon>Fungi</taxon>
        <taxon>Dikarya</taxon>
        <taxon>Ascomycota</taxon>
        <taxon>Pezizomycotina</taxon>
        <taxon>Dothideomycetes</taxon>
        <taxon>Dothideomycetidae</taxon>
        <taxon>Mycosphaerellales</taxon>
        <taxon>Mycosphaerellaceae</taxon>
        <taxon>Pseudocercospora</taxon>
    </lineage>
</organism>
<keyword evidence="9" id="KW-0106">Calcium</keyword>
<dbReference type="InterPro" id="IPR012334">
    <property type="entry name" value="Pectin_lyas_fold"/>
</dbReference>
<evidence type="ECO:0000256" key="10">
    <source>
        <dbReference type="ARBA" id="ARBA00023239"/>
    </source>
</evidence>
<keyword evidence="14" id="KW-1185">Reference proteome</keyword>
<evidence type="ECO:0000256" key="7">
    <source>
        <dbReference type="ARBA" id="ARBA00022723"/>
    </source>
</evidence>
<dbReference type="GO" id="GO:0005576">
    <property type="term" value="C:extracellular region"/>
    <property type="evidence" value="ECO:0007669"/>
    <property type="project" value="UniProtKB-SubCell"/>
</dbReference>
<keyword evidence="11" id="KW-0119">Carbohydrate metabolism</keyword>
<dbReference type="PANTHER" id="PTHR31683:SF18">
    <property type="entry name" value="PECTATE LYASE 21-RELATED"/>
    <property type="match status" value="1"/>
</dbReference>
<evidence type="ECO:0000256" key="5">
    <source>
        <dbReference type="ARBA" id="ARBA00012272"/>
    </source>
</evidence>
<dbReference type="PANTHER" id="PTHR31683">
    <property type="entry name" value="PECTATE LYASE 18-RELATED"/>
    <property type="match status" value="1"/>
</dbReference>
<dbReference type="GO" id="GO:0030570">
    <property type="term" value="F:pectate lyase activity"/>
    <property type="evidence" value="ECO:0007669"/>
    <property type="project" value="UniProtKB-EC"/>
</dbReference>
<dbReference type="InterPro" id="IPR045032">
    <property type="entry name" value="PEL"/>
</dbReference>
<evidence type="ECO:0000256" key="4">
    <source>
        <dbReference type="ARBA" id="ARBA00010980"/>
    </source>
</evidence>
<dbReference type="Gene3D" id="2.160.20.10">
    <property type="entry name" value="Single-stranded right-handed beta-helix, Pectin lyase-like"/>
    <property type="match status" value="1"/>
</dbReference>
<comment type="catalytic activity">
    <reaction evidence="1">
        <text>Eliminative cleavage of (1-&gt;4)-alpha-D-galacturonan to give oligosaccharides with 4-deoxy-alpha-D-galact-4-enuronosyl groups at their non-reducing ends.</text>
        <dbReference type="EC" id="4.2.2.2"/>
    </reaction>
</comment>
<dbReference type="EMBL" id="LFZO01000019">
    <property type="protein sequence ID" value="KXT17544.1"/>
    <property type="molecule type" value="Genomic_DNA"/>
</dbReference>
<gene>
    <name evidence="13" type="ORF">AC579_3192</name>
</gene>
<dbReference type="GO" id="GO:0000272">
    <property type="term" value="P:polysaccharide catabolic process"/>
    <property type="evidence" value="ECO:0007669"/>
    <property type="project" value="UniProtKB-KW"/>
</dbReference>
<evidence type="ECO:0000256" key="6">
    <source>
        <dbReference type="ARBA" id="ARBA00022525"/>
    </source>
</evidence>
<keyword evidence="6 11" id="KW-0964">Secreted</keyword>
<dbReference type="Pfam" id="PF00544">
    <property type="entry name" value="Pectate_lyase_4"/>
    <property type="match status" value="1"/>
</dbReference>
<dbReference type="EMBL" id="LFZO01000019">
    <property type="protein sequence ID" value="KXT17542.1"/>
    <property type="molecule type" value="Genomic_DNA"/>
</dbReference>
<dbReference type="InterPro" id="IPR011050">
    <property type="entry name" value="Pectin_lyase_fold/virulence"/>
</dbReference>
<evidence type="ECO:0000256" key="1">
    <source>
        <dbReference type="ARBA" id="ARBA00000695"/>
    </source>
</evidence>
<reference evidence="13 14" key="1">
    <citation type="submission" date="2015-07" db="EMBL/GenBank/DDBJ databases">
        <title>Comparative genomics of the Sigatoka disease complex on banana suggests a link between parallel evolutionary changes in Pseudocercospora fijiensis and Pseudocercospora eumusae and increased virulence on the banana host.</title>
        <authorList>
            <person name="Chang T.-C."/>
            <person name="Salvucci A."/>
            <person name="Crous P.W."/>
            <person name="Stergiopoulos I."/>
        </authorList>
    </citation>
    <scope>NUCLEOTIDE SEQUENCE [LARGE SCALE GENOMIC DNA]</scope>
    <source>
        <strain evidence="13 14">CBS 116634</strain>
    </source>
</reference>
<evidence type="ECO:0000313" key="13">
    <source>
        <dbReference type="EMBL" id="KXT17542.1"/>
    </source>
</evidence>
<evidence type="ECO:0000256" key="2">
    <source>
        <dbReference type="ARBA" id="ARBA00001913"/>
    </source>
</evidence>
<dbReference type="OrthoDB" id="1637350at2759"/>
<dbReference type="FunFam" id="2.160.20.10:FF:000036">
    <property type="entry name" value="Pectate lyase A"/>
    <property type="match status" value="1"/>
</dbReference>
<comment type="caution">
    <text evidence="13">The sequence shown here is derived from an EMBL/GenBank/DDBJ whole genome shotgun (WGS) entry which is preliminary data.</text>
</comment>
<evidence type="ECO:0000256" key="3">
    <source>
        <dbReference type="ARBA" id="ARBA00004613"/>
    </source>
</evidence>
<dbReference type="Proteomes" id="UP000073492">
    <property type="component" value="Unassembled WGS sequence"/>
</dbReference>
<dbReference type="STRING" id="113226.A0A139ISH3"/>
<evidence type="ECO:0000313" key="14">
    <source>
        <dbReference type="Proteomes" id="UP000073492"/>
    </source>
</evidence>
<dbReference type="SMART" id="SM00656">
    <property type="entry name" value="Amb_all"/>
    <property type="match status" value="1"/>
</dbReference>
<dbReference type="InterPro" id="IPR002022">
    <property type="entry name" value="Pec_lyase"/>
</dbReference>
<keyword evidence="8" id="KW-0732">Signal</keyword>
<dbReference type="AlphaFoldDB" id="A0A139ISH3"/>
<feature type="domain" description="Pectate lyase" evidence="12">
    <location>
        <begin position="139"/>
        <end position="352"/>
    </location>
</feature>
<dbReference type="EC" id="4.2.2.2" evidence="5"/>
<keyword evidence="7" id="KW-0479">Metal-binding</keyword>
<comment type="subcellular location">
    <subcellularLocation>
        <location evidence="3 11">Secreted</location>
    </subcellularLocation>
</comment>
<evidence type="ECO:0000256" key="11">
    <source>
        <dbReference type="RuleBase" id="RU361173"/>
    </source>
</evidence>
<proteinExistence type="inferred from homology"/>
<evidence type="ECO:0000259" key="12">
    <source>
        <dbReference type="SMART" id="SM00656"/>
    </source>
</evidence>
<comment type="similarity">
    <text evidence="4 11">Belongs to the polysaccharide lyase 1 family.</text>
</comment>
<keyword evidence="11" id="KW-0624">Polysaccharide degradation</keyword>